<dbReference type="AlphaFoldDB" id="A0A5C1ADP4"/>
<sequence>MNRQLLLLIALTATLAGCKKAGQKPADQKAADKANTPAAVAEEPANDDPPGMKMWTDEQLEQQVREDMKFTSLTLKKESRDKFTGTGTTAVGKAYKLVVRARPGEYRIDAEAAVQPPGGNDKKSSHWCAETVTPKWKDGAK</sequence>
<gene>
    <name evidence="2" type="ORF">PX52LOC_03734</name>
</gene>
<evidence type="ECO:0000313" key="2">
    <source>
        <dbReference type="EMBL" id="QEL16765.1"/>
    </source>
</evidence>
<dbReference type="EMBL" id="CP042425">
    <property type="protein sequence ID" value="QEL16765.1"/>
    <property type="molecule type" value="Genomic_DNA"/>
</dbReference>
<dbReference type="KEGG" id="lrs:PX52LOC_03734"/>
<evidence type="ECO:0000256" key="1">
    <source>
        <dbReference type="SAM" id="MobiDB-lite"/>
    </source>
</evidence>
<accession>A0A5C1ADP4</accession>
<protein>
    <recommendedName>
        <fullName evidence="4">Lipoprotein</fullName>
    </recommendedName>
</protein>
<evidence type="ECO:0000313" key="3">
    <source>
        <dbReference type="Proteomes" id="UP000324974"/>
    </source>
</evidence>
<organism evidence="2 3">
    <name type="scientific">Limnoglobus roseus</name>
    <dbReference type="NCBI Taxonomy" id="2598579"/>
    <lineage>
        <taxon>Bacteria</taxon>
        <taxon>Pseudomonadati</taxon>
        <taxon>Planctomycetota</taxon>
        <taxon>Planctomycetia</taxon>
        <taxon>Gemmatales</taxon>
        <taxon>Gemmataceae</taxon>
        <taxon>Limnoglobus</taxon>
    </lineage>
</organism>
<dbReference type="Proteomes" id="UP000324974">
    <property type="component" value="Chromosome"/>
</dbReference>
<feature type="region of interest" description="Disordered" evidence="1">
    <location>
        <begin position="20"/>
        <end position="52"/>
    </location>
</feature>
<keyword evidence="3" id="KW-1185">Reference proteome</keyword>
<evidence type="ECO:0008006" key="4">
    <source>
        <dbReference type="Google" id="ProtNLM"/>
    </source>
</evidence>
<proteinExistence type="predicted"/>
<name>A0A5C1ADP4_9BACT</name>
<reference evidence="3" key="1">
    <citation type="submission" date="2019-08" db="EMBL/GenBank/DDBJ databases">
        <title>Limnoglobus roseus gen. nov., sp. nov., a novel freshwater planctomycete with a giant genome from the family Gemmataceae.</title>
        <authorList>
            <person name="Kulichevskaya I.S."/>
            <person name="Naumoff D.G."/>
            <person name="Miroshnikov K."/>
            <person name="Ivanova A."/>
            <person name="Philippov D.A."/>
            <person name="Hakobyan A."/>
            <person name="Rijpstra I.C."/>
            <person name="Sinninghe Damste J.S."/>
            <person name="Liesack W."/>
            <person name="Dedysh S.N."/>
        </authorList>
    </citation>
    <scope>NUCLEOTIDE SEQUENCE [LARGE SCALE GENOMIC DNA]</scope>
    <source>
        <strain evidence="3">PX52</strain>
    </source>
</reference>
<dbReference type="PROSITE" id="PS51257">
    <property type="entry name" value="PROKAR_LIPOPROTEIN"/>
    <property type="match status" value="1"/>
</dbReference>
<dbReference type="RefSeq" id="WP_149111450.1">
    <property type="nucleotide sequence ID" value="NZ_CP042425.1"/>
</dbReference>